<dbReference type="SUPFAM" id="SSF46689">
    <property type="entry name" value="Homeodomain-like"/>
    <property type="match status" value="1"/>
</dbReference>
<dbReference type="GO" id="GO:0045892">
    <property type="term" value="P:negative regulation of DNA-templated transcription"/>
    <property type="evidence" value="ECO:0007669"/>
    <property type="project" value="InterPro"/>
</dbReference>
<dbReference type="EMBL" id="QGKR01000149">
    <property type="protein sequence ID" value="PWR10794.1"/>
    <property type="molecule type" value="Genomic_DNA"/>
</dbReference>
<organism evidence="6 7">
    <name type="scientific">Micromonospora acroterricola</name>
    <dbReference type="NCBI Taxonomy" id="2202421"/>
    <lineage>
        <taxon>Bacteria</taxon>
        <taxon>Bacillati</taxon>
        <taxon>Actinomycetota</taxon>
        <taxon>Actinomycetes</taxon>
        <taxon>Micromonosporales</taxon>
        <taxon>Micromonosporaceae</taxon>
        <taxon>Micromonospora</taxon>
    </lineage>
</organism>
<dbReference type="Gene3D" id="1.10.357.10">
    <property type="entry name" value="Tetracycline Repressor, domain 2"/>
    <property type="match status" value="1"/>
</dbReference>
<keyword evidence="3" id="KW-0804">Transcription</keyword>
<dbReference type="PROSITE" id="PS50977">
    <property type="entry name" value="HTH_TETR_2"/>
    <property type="match status" value="1"/>
</dbReference>
<name>A0A317D884_9ACTN</name>
<protein>
    <submittedName>
        <fullName evidence="6">TetR family transcriptional regulator</fullName>
    </submittedName>
</protein>
<proteinExistence type="predicted"/>
<evidence type="ECO:0000256" key="3">
    <source>
        <dbReference type="ARBA" id="ARBA00023163"/>
    </source>
</evidence>
<sequence length="247" mass="26941">MAEQAETLRRTPLSRDRILRAAVALADGAGIESLSMRNLAQDLGVVPMALYKHVANKDELLEGMIDLVVGEIDPPTPDTDWKHGVRQRILSARQVLQRHPWAPLAIESRNMATPAILSYLDSMIGTFRAGGFSVDLAHHVMHAMGSRILGFSQELFDASRRAGRSGTTNPDPPTALPPEIAARFPHVAEIAMAASHDDTSVLGQGCDDQFEFEFAMDLLLNGIERLQQQGWTSSPGRRETSAASHDA</sequence>
<dbReference type="Pfam" id="PF00440">
    <property type="entry name" value="TetR_N"/>
    <property type="match status" value="1"/>
</dbReference>
<dbReference type="Proteomes" id="UP000245410">
    <property type="component" value="Unassembled WGS sequence"/>
</dbReference>
<reference evidence="6 7" key="1">
    <citation type="submission" date="2018-05" db="EMBL/GenBank/DDBJ databases">
        <title>Micromonospora atacamensis sp. nov., a novel actinobacteria isolated from high altitude Atacama Desert soil.</title>
        <authorList>
            <person name="Carro L."/>
            <person name="Golinska P."/>
            <person name="Klenk H.-P."/>
            <person name="Goodfellow M."/>
        </authorList>
    </citation>
    <scope>NUCLEOTIDE SEQUENCE [LARGE SCALE GENOMIC DNA]</scope>
    <source>
        <strain evidence="6 7">5R2A7</strain>
    </source>
</reference>
<dbReference type="RefSeq" id="WP_109816759.1">
    <property type="nucleotide sequence ID" value="NZ_QGKR01000149.1"/>
</dbReference>
<feature type="DNA-binding region" description="H-T-H motif" evidence="4">
    <location>
        <begin position="35"/>
        <end position="54"/>
    </location>
</feature>
<dbReference type="OrthoDB" id="329481at2"/>
<keyword evidence="7" id="KW-1185">Reference proteome</keyword>
<gene>
    <name evidence="6" type="ORF">DKT68_07945</name>
</gene>
<dbReference type="InterPro" id="IPR009057">
    <property type="entry name" value="Homeodomain-like_sf"/>
</dbReference>
<dbReference type="InterPro" id="IPR036271">
    <property type="entry name" value="Tet_transcr_reg_TetR-rel_C_sf"/>
</dbReference>
<dbReference type="Pfam" id="PF02909">
    <property type="entry name" value="TetR_C_1"/>
    <property type="match status" value="1"/>
</dbReference>
<evidence type="ECO:0000259" key="5">
    <source>
        <dbReference type="PROSITE" id="PS50977"/>
    </source>
</evidence>
<dbReference type="InterPro" id="IPR001647">
    <property type="entry name" value="HTH_TetR"/>
</dbReference>
<comment type="caution">
    <text evidence="6">The sequence shown here is derived from an EMBL/GenBank/DDBJ whole genome shotgun (WGS) entry which is preliminary data.</text>
</comment>
<dbReference type="PANTHER" id="PTHR30055:SF151">
    <property type="entry name" value="TRANSCRIPTIONAL REGULATORY PROTEIN"/>
    <property type="match status" value="1"/>
</dbReference>
<dbReference type="PANTHER" id="PTHR30055">
    <property type="entry name" value="HTH-TYPE TRANSCRIPTIONAL REGULATOR RUTR"/>
    <property type="match status" value="1"/>
</dbReference>
<dbReference type="GO" id="GO:0003700">
    <property type="term" value="F:DNA-binding transcription factor activity"/>
    <property type="evidence" value="ECO:0007669"/>
    <property type="project" value="TreeGrafter"/>
</dbReference>
<dbReference type="GO" id="GO:0000976">
    <property type="term" value="F:transcription cis-regulatory region binding"/>
    <property type="evidence" value="ECO:0007669"/>
    <property type="project" value="TreeGrafter"/>
</dbReference>
<dbReference type="InterPro" id="IPR004111">
    <property type="entry name" value="Repressor_TetR_C"/>
</dbReference>
<dbReference type="Gene3D" id="1.10.10.60">
    <property type="entry name" value="Homeodomain-like"/>
    <property type="match status" value="1"/>
</dbReference>
<keyword evidence="1" id="KW-0805">Transcription regulation</keyword>
<evidence type="ECO:0000256" key="4">
    <source>
        <dbReference type="PROSITE-ProRule" id="PRU00335"/>
    </source>
</evidence>
<evidence type="ECO:0000313" key="6">
    <source>
        <dbReference type="EMBL" id="PWR10794.1"/>
    </source>
</evidence>
<evidence type="ECO:0000256" key="1">
    <source>
        <dbReference type="ARBA" id="ARBA00023015"/>
    </source>
</evidence>
<keyword evidence="2 4" id="KW-0238">DNA-binding</keyword>
<feature type="domain" description="HTH tetR-type" evidence="5">
    <location>
        <begin position="12"/>
        <end position="72"/>
    </location>
</feature>
<dbReference type="SUPFAM" id="SSF48498">
    <property type="entry name" value="Tetracyclin repressor-like, C-terminal domain"/>
    <property type="match status" value="1"/>
</dbReference>
<dbReference type="AlphaFoldDB" id="A0A317D884"/>
<evidence type="ECO:0000256" key="2">
    <source>
        <dbReference type="ARBA" id="ARBA00023125"/>
    </source>
</evidence>
<evidence type="ECO:0000313" key="7">
    <source>
        <dbReference type="Proteomes" id="UP000245410"/>
    </source>
</evidence>
<dbReference type="InterPro" id="IPR050109">
    <property type="entry name" value="HTH-type_TetR-like_transc_reg"/>
</dbReference>
<accession>A0A317D884</accession>